<evidence type="ECO:0000313" key="4">
    <source>
        <dbReference type="Proteomes" id="UP000807542"/>
    </source>
</evidence>
<dbReference type="Proteomes" id="UP000807542">
    <property type="component" value="Unassembled WGS sequence"/>
</dbReference>
<evidence type="ECO:0000313" key="5">
    <source>
        <dbReference type="Proteomes" id="UP001296969"/>
    </source>
</evidence>
<keyword evidence="5" id="KW-1185">Reference proteome</keyword>
<gene>
    <name evidence="3" type="ORF">I2492_07140</name>
    <name evidence="2" type="ORF">I2493_07140</name>
</gene>
<evidence type="ECO:0000313" key="2">
    <source>
        <dbReference type="EMBL" id="MBK5072786.1"/>
    </source>
</evidence>
<organism evidence="3 4">
    <name type="scientific">Limnobaculum xujianqingii</name>
    <dbReference type="NCBI Taxonomy" id="2738837"/>
    <lineage>
        <taxon>Bacteria</taxon>
        <taxon>Pseudomonadati</taxon>
        <taxon>Pseudomonadota</taxon>
        <taxon>Gammaproteobacteria</taxon>
        <taxon>Enterobacterales</taxon>
        <taxon>Budviciaceae</taxon>
        <taxon>Limnobaculum</taxon>
    </lineage>
</organism>
<reference evidence="3 5" key="1">
    <citation type="submission" date="2020-11" db="EMBL/GenBank/DDBJ databases">
        <title>Insectihabitans protaetiae gen. nov. sp. nov. and Insectihabitans allomyrinae sp. nov., isolated from larvae of Protaetia brevitarsis seulensis and Allomyrina dichotoma, respectively.</title>
        <authorList>
            <person name="Lee S.D."/>
            <person name="Byeon Y.-S."/>
            <person name="Kim S.-M."/>
            <person name="Yang H.L."/>
            <person name="Kim I.S."/>
        </authorList>
    </citation>
    <scope>NUCLEOTIDE SEQUENCE</scope>
    <source>
        <strain evidence="3">CWB-B4</strain>
        <strain evidence="2 5">CWB-B43</strain>
    </source>
</reference>
<protein>
    <submittedName>
        <fullName evidence="3">DUF3343 domain-containing protein</fullName>
    </submittedName>
</protein>
<dbReference type="InterPro" id="IPR021778">
    <property type="entry name" value="Se/S_carrier-like"/>
</dbReference>
<evidence type="ECO:0000259" key="1">
    <source>
        <dbReference type="Pfam" id="PF11823"/>
    </source>
</evidence>
<dbReference type="EMBL" id="JADRCQ010000001">
    <property type="protein sequence ID" value="MBK5072786.1"/>
    <property type="molecule type" value="Genomic_DNA"/>
</dbReference>
<name>A0A9D7AHF1_9GAMM</name>
<proteinExistence type="predicted"/>
<dbReference type="Pfam" id="PF11823">
    <property type="entry name" value="Se_S_carrier"/>
    <property type="match status" value="1"/>
</dbReference>
<sequence>MNNEYLFLFHTPLGVIQLKKKLNDWDIHFLIIDAPRTLSAECGMAVRFELTERYQYSTLINSQVKSVYQITAEGYDILWQDQQ</sequence>
<dbReference type="EMBL" id="JADRCP010000001">
    <property type="protein sequence ID" value="MBK5176095.1"/>
    <property type="molecule type" value="Genomic_DNA"/>
</dbReference>
<dbReference type="Proteomes" id="UP001296969">
    <property type="component" value="Unassembled WGS sequence"/>
</dbReference>
<comment type="caution">
    <text evidence="3">The sequence shown here is derived from an EMBL/GenBank/DDBJ whole genome shotgun (WGS) entry which is preliminary data.</text>
</comment>
<dbReference type="RefSeq" id="WP_228397799.1">
    <property type="nucleotide sequence ID" value="NZ_JADRCP010000001.1"/>
</dbReference>
<accession>A0A9D7AHF1</accession>
<evidence type="ECO:0000313" key="3">
    <source>
        <dbReference type="EMBL" id="MBK5176095.1"/>
    </source>
</evidence>
<feature type="domain" description="Putative Se/S carrier protein-like" evidence="1">
    <location>
        <begin position="4"/>
        <end position="63"/>
    </location>
</feature>
<dbReference type="AlphaFoldDB" id="A0A9D7AHF1"/>